<dbReference type="EMBL" id="JAGKQM010000019">
    <property type="protein sequence ID" value="KAH0860417.1"/>
    <property type="molecule type" value="Genomic_DNA"/>
</dbReference>
<name>A0ABQ7XWU6_BRANA</name>
<keyword evidence="3" id="KW-1185">Reference proteome</keyword>
<evidence type="ECO:0000313" key="2">
    <source>
        <dbReference type="EMBL" id="KAH0860417.1"/>
    </source>
</evidence>
<keyword evidence="1" id="KW-1133">Transmembrane helix</keyword>
<feature type="transmembrane region" description="Helical" evidence="1">
    <location>
        <begin position="28"/>
        <end position="47"/>
    </location>
</feature>
<comment type="caution">
    <text evidence="2">The sequence shown here is derived from an EMBL/GenBank/DDBJ whole genome shotgun (WGS) entry which is preliminary data.</text>
</comment>
<keyword evidence="1" id="KW-0812">Transmembrane</keyword>
<evidence type="ECO:0000313" key="3">
    <source>
        <dbReference type="Proteomes" id="UP000824890"/>
    </source>
</evidence>
<evidence type="ECO:0000256" key="1">
    <source>
        <dbReference type="SAM" id="Phobius"/>
    </source>
</evidence>
<reference evidence="2 3" key="1">
    <citation type="submission" date="2021-05" db="EMBL/GenBank/DDBJ databases">
        <title>Genome Assembly of Synthetic Allotetraploid Brassica napus Reveals Homoeologous Exchanges between Subgenomes.</title>
        <authorList>
            <person name="Davis J.T."/>
        </authorList>
    </citation>
    <scope>NUCLEOTIDE SEQUENCE [LARGE SCALE GENOMIC DNA]</scope>
    <source>
        <strain evidence="3">cv. Da-Ae</strain>
        <tissue evidence="2">Seedling</tissue>
    </source>
</reference>
<keyword evidence="1" id="KW-0472">Membrane</keyword>
<organism evidence="2 3">
    <name type="scientific">Brassica napus</name>
    <name type="common">Rape</name>
    <dbReference type="NCBI Taxonomy" id="3708"/>
    <lineage>
        <taxon>Eukaryota</taxon>
        <taxon>Viridiplantae</taxon>
        <taxon>Streptophyta</taxon>
        <taxon>Embryophyta</taxon>
        <taxon>Tracheophyta</taxon>
        <taxon>Spermatophyta</taxon>
        <taxon>Magnoliopsida</taxon>
        <taxon>eudicotyledons</taxon>
        <taxon>Gunneridae</taxon>
        <taxon>Pentapetalae</taxon>
        <taxon>rosids</taxon>
        <taxon>malvids</taxon>
        <taxon>Brassicales</taxon>
        <taxon>Brassicaceae</taxon>
        <taxon>Brassiceae</taxon>
        <taxon>Brassica</taxon>
    </lineage>
</organism>
<dbReference type="Proteomes" id="UP000824890">
    <property type="component" value="Unassembled WGS sequence"/>
</dbReference>
<sequence length="143" mass="16154">IHGLWRRRRVFSPALDICVETTYLRHSLLHVSFCYLLVTGSISLAIWRKEVPTDAMTKTRASNLRLSATYGPIPSFGPSSSDESRGFSHRRKALVPSMHSSIVLNSLSSSVEDLSCLTYIYVVVYAYCLRGWIIPSFYCSEEV</sequence>
<protein>
    <submittedName>
        <fullName evidence="2">Uncharacterized protein</fullName>
    </submittedName>
</protein>
<feature type="non-terminal residue" evidence="2">
    <location>
        <position position="1"/>
    </location>
</feature>
<gene>
    <name evidence="2" type="ORF">HID58_088678</name>
</gene>
<proteinExistence type="predicted"/>
<accession>A0ABQ7XWU6</accession>